<comment type="caution">
    <text evidence="13">The sequence shown here is derived from an EMBL/GenBank/DDBJ whole genome shotgun (WGS) entry which is preliminary data.</text>
</comment>
<evidence type="ECO:0000313" key="14">
    <source>
        <dbReference type="Proteomes" id="UP000029640"/>
    </source>
</evidence>
<comment type="catalytic activity">
    <reaction evidence="10">
        <text>L-arginine + 2-oxoglutarate + O2 = guanidine + L-glutamate 5-semialdehyde + succinate + CO2</text>
        <dbReference type="Rhea" id="RHEA:31535"/>
        <dbReference type="ChEBI" id="CHEBI:15379"/>
        <dbReference type="ChEBI" id="CHEBI:16526"/>
        <dbReference type="ChEBI" id="CHEBI:16810"/>
        <dbReference type="ChEBI" id="CHEBI:30031"/>
        <dbReference type="ChEBI" id="CHEBI:30087"/>
        <dbReference type="ChEBI" id="CHEBI:32682"/>
        <dbReference type="ChEBI" id="CHEBI:58066"/>
        <dbReference type="EC" id="1.14.20.7"/>
    </reaction>
</comment>
<protein>
    <recommendedName>
        <fullName evidence="5">2-oxoglutarate-dependent ethylene/succinate-forming enzyme</fullName>
        <ecNumber evidence="4">1.13.12.19</ecNumber>
        <ecNumber evidence="3">1.14.20.7</ecNumber>
    </recommendedName>
    <alternativeName>
        <fullName evidence="7">2-oxoglutarate dioxygenase (ethylene-forming)</fullName>
    </alternativeName>
    <alternativeName>
        <fullName evidence="8">2-oxoglutarate/L-arginine monooxygenase/decarboxylase (succinate-forming)</fullName>
    </alternativeName>
</protein>
<keyword evidence="11" id="KW-0560">Oxidoreductase</keyword>
<comment type="similarity">
    <text evidence="11">Belongs to the iron/ascorbate-dependent oxidoreductase family.</text>
</comment>
<dbReference type="EC" id="1.13.12.19" evidence="4"/>
<dbReference type="GO" id="GO:0102276">
    <property type="term" value="F:2-oxoglutarate oxygenase/decarboxylase (ethylene-forming) activity"/>
    <property type="evidence" value="ECO:0007669"/>
    <property type="project" value="UniProtKB-EC"/>
</dbReference>
<accession>A0A095VMH6</accession>
<evidence type="ECO:0000256" key="11">
    <source>
        <dbReference type="RuleBase" id="RU003682"/>
    </source>
</evidence>
<evidence type="ECO:0000256" key="1">
    <source>
        <dbReference type="ARBA" id="ARBA00001954"/>
    </source>
</evidence>
<dbReference type="eggNOG" id="COG3491">
    <property type="taxonomic scope" value="Bacteria"/>
</dbReference>
<gene>
    <name evidence="13" type="ORF">HRUBRA_02800</name>
</gene>
<evidence type="ECO:0000256" key="3">
    <source>
        <dbReference type="ARBA" id="ARBA00012293"/>
    </source>
</evidence>
<dbReference type="RefSeq" id="WP_035516891.1">
    <property type="nucleotide sequence ID" value="NZ_KN234771.1"/>
</dbReference>
<dbReference type="PATRIC" id="fig|1265313.6.peg.2757"/>
<comment type="pathway">
    <text evidence="2">Alkene biosynthesis; ethylene biosynthesis via 2-oxoglutarate.</text>
</comment>
<dbReference type="OrthoDB" id="21825at2"/>
<dbReference type="SUPFAM" id="SSF51197">
    <property type="entry name" value="Clavaminate synthase-like"/>
    <property type="match status" value="1"/>
</dbReference>
<feature type="domain" description="Fe2OG dioxygenase" evidence="12">
    <location>
        <begin position="152"/>
        <end position="254"/>
    </location>
</feature>
<reference evidence="13 14" key="1">
    <citation type="journal article" date="2014" name="Genome Announc.">
        <title>Genome Sequence of Gammaproteobacterial Pseudohaliea rubra Type Strain DSM 19751, Isolated from Coastal Seawater of the Mediterranean Sea.</title>
        <authorList>
            <person name="Spring S."/>
            <person name="Fiebig A."/>
            <person name="Riedel T."/>
            <person name="Goker M."/>
            <person name="Klenk H.P."/>
        </authorList>
    </citation>
    <scope>NUCLEOTIDE SEQUENCE [LARGE SCALE GENOMIC DNA]</scope>
    <source>
        <strain evidence="13 14">DSM 19751</strain>
    </source>
</reference>
<organism evidence="13 14">
    <name type="scientific">Pseudohaliea rubra DSM 19751</name>
    <dbReference type="NCBI Taxonomy" id="1265313"/>
    <lineage>
        <taxon>Bacteria</taxon>
        <taxon>Pseudomonadati</taxon>
        <taxon>Pseudomonadota</taxon>
        <taxon>Gammaproteobacteria</taxon>
        <taxon>Cellvibrionales</taxon>
        <taxon>Halieaceae</taxon>
        <taxon>Pseudohaliea</taxon>
    </lineage>
</organism>
<dbReference type="PROSITE" id="PS51471">
    <property type="entry name" value="FE2OG_OXY"/>
    <property type="match status" value="1"/>
</dbReference>
<dbReference type="STRING" id="1265313.HRUBRA_02800"/>
<evidence type="ECO:0000256" key="7">
    <source>
        <dbReference type="ARBA" id="ARBA00031011"/>
    </source>
</evidence>
<evidence type="ECO:0000256" key="9">
    <source>
        <dbReference type="ARBA" id="ARBA00047725"/>
    </source>
</evidence>
<proteinExistence type="inferred from homology"/>
<keyword evidence="6" id="KW-0266">Ethylene biosynthesis</keyword>
<evidence type="ECO:0000256" key="4">
    <source>
        <dbReference type="ARBA" id="ARBA00012531"/>
    </source>
</evidence>
<dbReference type="EC" id="1.14.20.7" evidence="3"/>
<dbReference type="InterPro" id="IPR026992">
    <property type="entry name" value="DIOX_N"/>
</dbReference>
<dbReference type="InterPro" id="IPR027443">
    <property type="entry name" value="IPNS-like_sf"/>
</dbReference>
<dbReference type="InterPro" id="IPR005123">
    <property type="entry name" value="Oxoglu/Fe-dep_dioxygenase_dom"/>
</dbReference>
<dbReference type="Proteomes" id="UP000029640">
    <property type="component" value="Unassembled WGS sequence"/>
</dbReference>
<dbReference type="Gene3D" id="2.60.120.330">
    <property type="entry name" value="B-lactam Antibiotic, Isopenicillin N Synthase, Chain"/>
    <property type="match status" value="1"/>
</dbReference>
<keyword evidence="11" id="KW-0479">Metal-binding</keyword>
<dbReference type="EMBL" id="AUVB01000088">
    <property type="protein sequence ID" value="KGE02662.1"/>
    <property type="molecule type" value="Genomic_DNA"/>
</dbReference>
<evidence type="ECO:0000256" key="5">
    <source>
        <dbReference type="ARBA" id="ARBA00019045"/>
    </source>
</evidence>
<dbReference type="AlphaFoldDB" id="A0A095VMH6"/>
<keyword evidence="14" id="KW-1185">Reference proteome</keyword>
<dbReference type="PANTHER" id="PTHR47990">
    <property type="entry name" value="2-OXOGLUTARATE (2OG) AND FE(II)-DEPENDENT OXYGENASE SUPERFAMILY PROTEIN-RELATED"/>
    <property type="match status" value="1"/>
</dbReference>
<evidence type="ECO:0000256" key="2">
    <source>
        <dbReference type="ARBA" id="ARBA00004767"/>
    </source>
</evidence>
<sequence>MELTVVDLATGRDPAARALDRALAETGFAAVRNLGIDAGTLERAFDEAAGFFHADPSFKARFAYRSAAENFGYQAPGEEYLDPAGSPDLKETLTLRNLLHGTIAPERWPSAAFGAFMTAFYRDCLAAAYRLLRLLATVLDVPEDFFVHCHRGENVTLRLLHYPPLPADAGQLGAGAHTDYGMLTLLFQDNAGGLEVRDAGGTWQPVTPVADTVVINAGDLLERWTNGRYRSTWHRVQPRSDGRERFSIAFFVDPDSATRVKVLPGCLAAGEAARFAPITAGEHVQERLQRSHEAAVRRPRP</sequence>
<keyword evidence="11" id="KW-0408">Iron</keyword>
<dbReference type="GO" id="GO:0046872">
    <property type="term" value="F:metal ion binding"/>
    <property type="evidence" value="ECO:0007669"/>
    <property type="project" value="UniProtKB-KW"/>
</dbReference>
<evidence type="ECO:0000256" key="8">
    <source>
        <dbReference type="ARBA" id="ARBA00031282"/>
    </source>
</evidence>
<dbReference type="Pfam" id="PF03171">
    <property type="entry name" value="2OG-FeII_Oxy"/>
    <property type="match status" value="1"/>
</dbReference>
<dbReference type="HOGENOM" id="CLU_010119_6_1_6"/>
<evidence type="ECO:0000256" key="10">
    <source>
        <dbReference type="ARBA" id="ARBA00049359"/>
    </source>
</evidence>
<dbReference type="InterPro" id="IPR044861">
    <property type="entry name" value="IPNS-like_FE2OG_OXY"/>
</dbReference>
<evidence type="ECO:0000256" key="6">
    <source>
        <dbReference type="ARBA" id="ARBA00022666"/>
    </source>
</evidence>
<evidence type="ECO:0000313" key="13">
    <source>
        <dbReference type="EMBL" id="KGE02662.1"/>
    </source>
</evidence>
<comment type="catalytic activity">
    <reaction evidence="9">
        <text>2-oxoglutarate + O2 + 2 H(+) = ethene + 3 CO2 + H2O</text>
        <dbReference type="Rhea" id="RHEA:31523"/>
        <dbReference type="ChEBI" id="CHEBI:15377"/>
        <dbReference type="ChEBI" id="CHEBI:15378"/>
        <dbReference type="ChEBI" id="CHEBI:15379"/>
        <dbReference type="ChEBI" id="CHEBI:16526"/>
        <dbReference type="ChEBI" id="CHEBI:16810"/>
        <dbReference type="ChEBI" id="CHEBI:18153"/>
        <dbReference type="EC" id="1.13.12.19"/>
    </reaction>
</comment>
<dbReference type="Pfam" id="PF14226">
    <property type="entry name" value="DIOX_N"/>
    <property type="match status" value="1"/>
</dbReference>
<evidence type="ECO:0000259" key="12">
    <source>
        <dbReference type="PROSITE" id="PS51471"/>
    </source>
</evidence>
<comment type="cofactor">
    <cofactor evidence="1">
        <name>Fe(2+)</name>
        <dbReference type="ChEBI" id="CHEBI:29033"/>
    </cofactor>
</comment>
<name>A0A095VMH6_9GAMM</name>
<dbReference type="InterPro" id="IPR050231">
    <property type="entry name" value="Iron_ascorbate_oxido_reductase"/>
</dbReference>
<dbReference type="GO" id="GO:0009693">
    <property type="term" value="P:ethylene biosynthetic process"/>
    <property type="evidence" value="ECO:0007669"/>
    <property type="project" value="UniProtKB-KW"/>
</dbReference>